<reference evidence="2 3" key="1">
    <citation type="submission" date="2021-08" db="EMBL/GenBank/DDBJ databases">
        <authorList>
            <person name="Ping M."/>
        </authorList>
    </citation>
    <scope>NUCLEOTIDE SEQUENCE [LARGE SCALE GENOMIC DNA]</scope>
    <source>
        <strain evidence="2 3">MG28</strain>
    </source>
</reference>
<sequence length="112" mass="11214">MPELTEKKPSDGEGLLTSGCLLLLVLLADAGAALVVAIVLTARGLGRRAAGAGQTATGVPPVDWGPVLGFGALTLAVAATAVVLLRIGHQVIGTVQLTLGALLAVHTLGYWP</sequence>
<keyword evidence="1" id="KW-0472">Membrane</keyword>
<keyword evidence="3" id="KW-1185">Reference proteome</keyword>
<keyword evidence="1" id="KW-0812">Transmembrane</keyword>
<protein>
    <submittedName>
        <fullName evidence="2">Inner-membrane translocator</fullName>
    </submittedName>
</protein>
<dbReference type="RefSeq" id="WP_220647549.1">
    <property type="nucleotide sequence ID" value="NZ_CP080647.1"/>
</dbReference>
<dbReference type="EMBL" id="CP080647">
    <property type="protein sequence ID" value="QYX78679.1"/>
    <property type="molecule type" value="Genomic_DNA"/>
</dbReference>
<evidence type="ECO:0000256" key="1">
    <source>
        <dbReference type="SAM" id="Phobius"/>
    </source>
</evidence>
<feature type="transmembrane region" description="Helical" evidence="1">
    <location>
        <begin position="64"/>
        <end position="84"/>
    </location>
</feature>
<gene>
    <name evidence="2" type="ORF">K1J60_20985</name>
</gene>
<keyword evidence="1" id="KW-1133">Transmembrane helix</keyword>
<dbReference type="Proteomes" id="UP000827138">
    <property type="component" value="Chromosome"/>
</dbReference>
<proteinExistence type="predicted"/>
<accession>A0ABX8XSZ2</accession>
<name>A0ABX8XSZ2_9ACTN</name>
<feature type="transmembrane region" description="Helical" evidence="1">
    <location>
        <begin position="21"/>
        <end position="44"/>
    </location>
</feature>
<feature type="transmembrane region" description="Helical" evidence="1">
    <location>
        <begin position="91"/>
        <end position="111"/>
    </location>
</feature>
<evidence type="ECO:0000313" key="2">
    <source>
        <dbReference type="EMBL" id="QYX78679.1"/>
    </source>
</evidence>
<evidence type="ECO:0000313" key="3">
    <source>
        <dbReference type="Proteomes" id="UP000827138"/>
    </source>
</evidence>
<organism evidence="2 3">
    <name type="scientific">Streptomyces akebiae</name>
    <dbReference type="NCBI Taxonomy" id="2865673"/>
    <lineage>
        <taxon>Bacteria</taxon>
        <taxon>Bacillati</taxon>
        <taxon>Actinomycetota</taxon>
        <taxon>Actinomycetes</taxon>
        <taxon>Kitasatosporales</taxon>
        <taxon>Streptomycetaceae</taxon>
        <taxon>Streptomyces</taxon>
    </lineage>
</organism>